<evidence type="ECO:0000256" key="1">
    <source>
        <dbReference type="SAM" id="MobiDB-lite"/>
    </source>
</evidence>
<feature type="region of interest" description="Disordered" evidence="1">
    <location>
        <begin position="1"/>
        <end position="118"/>
    </location>
</feature>
<dbReference type="OrthoDB" id="531801at2759"/>
<organism evidence="2 3">
    <name type="scientific">Raphidocelis subcapitata</name>
    <dbReference type="NCBI Taxonomy" id="307507"/>
    <lineage>
        <taxon>Eukaryota</taxon>
        <taxon>Viridiplantae</taxon>
        <taxon>Chlorophyta</taxon>
        <taxon>core chlorophytes</taxon>
        <taxon>Chlorophyceae</taxon>
        <taxon>CS clade</taxon>
        <taxon>Sphaeropleales</taxon>
        <taxon>Selenastraceae</taxon>
        <taxon>Raphidocelis</taxon>
    </lineage>
</organism>
<dbReference type="InParanoid" id="A0A2V0PAJ3"/>
<dbReference type="Proteomes" id="UP000247498">
    <property type="component" value="Unassembled WGS sequence"/>
</dbReference>
<name>A0A2V0PAJ3_9CHLO</name>
<evidence type="ECO:0000313" key="2">
    <source>
        <dbReference type="EMBL" id="GBF96881.1"/>
    </source>
</evidence>
<sequence>MDRVAELSLMDAPKAAPHKRRAGREASQQKRGSGTKVARTDSGSDGGSMMDVCGAQTSDSAQSSSQTSDLAPQPPAAAAAAPQPQPRARAAAGGAAAQPDAGEPGAAEAPGPGGADGPDAGCCDAGGAVADEYIKGTRLRIGGWFQACRGCSEPTAHTFGITGRDVPLCPRCQTKYSGMVSGEYPRNVGAVDGRIEPLCYWLPRMLGSMPRMADSARREFCDQLVLRQDDAWRALIRSSSDGSGGGAGAAAGATA</sequence>
<comment type="caution">
    <text evidence="2">The sequence shown here is derived from an EMBL/GenBank/DDBJ whole genome shotgun (WGS) entry which is preliminary data.</text>
</comment>
<reference evidence="2 3" key="1">
    <citation type="journal article" date="2018" name="Sci. Rep.">
        <title>Raphidocelis subcapitata (=Pseudokirchneriella subcapitata) provides an insight into genome evolution and environmental adaptations in the Sphaeropleales.</title>
        <authorList>
            <person name="Suzuki S."/>
            <person name="Yamaguchi H."/>
            <person name="Nakajima N."/>
            <person name="Kawachi M."/>
        </authorList>
    </citation>
    <scope>NUCLEOTIDE SEQUENCE [LARGE SCALE GENOMIC DNA]</scope>
    <source>
        <strain evidence="2 3">NIES-35</strain>
    </source>
</reference>
<accession>A0A2V0PAJ3</accession>
<dbReference type="AlphaFoldDB" id="A0A2V0PAJ3"/>
<proteinExistence type="predicted"/>
<dbReference type="EMBL" id="BDRX01000088">
    <property type="protein sequence ID" value="GBF96881.1"/>
    <property type="molecule type" value="Genomic_DNA"/>
</dbReference>
<protein>
    <submittedName>
        <fullName evidence="2">Uncharacterized protein</fullName>
    </submittedName>
</protein>
<keyword evidence="3" id="KW-1185">Reference proteome</keyword>
<evidence type="ECO:0000313" key="3">
    <source>
        <dbReference type="Proteomes" id="UP000247498"/>
    </source>
</evidence>
<feature type="compositionally biased region" description="Low complexity" evidence="1">
    <location>
        <begin position="55"/>
        <end position="110"/>
    </location>
</feature>
<gene>
    <name evidence="2" type="ORF">Rsub_09886</name>
</gene>